<reference evidence="2 3" key="1">
    <citation type="submission" date="2019-09" db="EMBL/GenBank/DDBJ databases">
        <title>Taxonomy of Antarctic Massilia spp.: description of Massilia rubra sp. nov., Massilia aquatica sp. nov., Massilia mucilaginosa sp. nov., Massilia frigida sp. nov. isolated from streams, lakes and regoliths.</title>
        <authorList>
            <person name="Holochova P."/>
            <person name="Sedlacek I."/>
            <person name="Kralova S."/>
            <person name="Maslanova I."/>
            <person name="Busse H.-J."/>
            <person name="Stankova E."/>
            <person name="Vrbovska V."/>
            <person name="Kovarovic V."/>
            <person name="Bartak M."/>
            <person name="Svec P."/>
            <person name="Pantucek R."/>
        </authorList>
    </citation>
    <scope>NUCLEOTIDE SEQUENCE [LARGE SCALE GENOMIC DNA]</scope>
    <source>
        <strain evidence="2 3">CCM 8692</strain>
    </source>
</reference>
<name>A0ABX0LFF8_9BURK</name>
<dbReference type="InterPro" id="IPR049002">
    <property type="entry name" value="Stv"/>
</dbReference>
<comment type="caution">
    <text evidence="2">The sequence shown here is derived from an EMBL/GenBank/DDBJ whole genome shotgun (WGS) entry which is preliminary data.</text>
</comment>
<organism evidence="2 3">
    <name type="scientific">Massilia rubra</name>
    <dbReference type="NCBI Taxonomy" id="2607910"/>
    <lineage>
        <taxon>Bacteria</taxon>
        <taxon>Pseudomonadati</taxon>
        <taxon>Pseudomonadota</taxon>
        <taxon>Betaproteobacteria</taxon>
        <taxon>Burkholderiales</taxon>
        <taxon>Oxalobacteraceae</taxon>
        <taxon>Telluria group</taxon>
        <taxon>Massilia</taxon>
    </lineage>
</organism>
<gene>
    <name evidence="2" type="ORF">F0185_07010</name>
</gene>
<dbReference type="Proteomes" id="UP000785613">
    <property type="component" value="Unassembled WGS sequence"/>
</dbReference>
<dbReference type="RefSeq" id="WP_167222918.1">
    <property type="nucleotide sequence ID" value="NZ_VUYU01000004.1"/>
</dbReference>
<sequence>MPITTSSTDLILAGHGSYEGGADNFVMPANVDFYLLQPVGTGLTDGPALALVGNKPIDRLVLRTSITAVTDLQPMGMPKVFKAGEMAPNLVLHDLADLKTAVQAAIPKGATNVIMVGKDTKLQDLLKTDAVQKLIKANTARQPGSKTRVFWAACANQGTNPDAGSFVWSNANAVAHAAVAYVKSLKPSAPNYDKAIKAAGAALDAAKIDPLNSAAAVKAAKVFDAATADVLKAL</sequence>
<feature type="domain" description="Putative adhesin Stv" evidence="1">
    <location>
        <begin position="10"/>
        <end position="155"/>
    </location>
</feature>
<protein>
    <recommendedName>
        <fullName evidence="1">Putative adhesin Stv domain-containing protein</fullName>
    </recommendedName>
</protein>
<keyword evidence="3" id="KW-1185">Reference proteome</keyword>
<evidence type="ECO:0000313" key="2">
    <source>
        <dbReference type="EMBL" id="NHZ33338.1"/>
    </source>
</evidence>
<dbReference type="EMBL" id="VUYU01000004">
    <property type="protein sequence ID" value="NHZ33338.1"/>
    <property type="molecule type" value="Genomic_DNA"/>
</dbReference>
<evidence type="ECO:0000313" key="3">
    <source>
        <dbReference type="Proteomes" id="UP000785613"/>
    </source>
</evidence>
<accession>A0ABX0LFF8</accession>
<dbReference type="Pfam" id="PF21527">
    <property type="entry name" value="Stv"/>
    <property type="match status" value="1"/>
</dbReference>
<evidence type="ECO:0000259" key="1">
    <source>
        <dbReference type="Pfam" id="PF21527"/>
    </source>
</evidence>
<proteinExistence type="predicted"/>